<dbReference type="RefSeq" id="WP_134440200.1">
    <property type="nucleotide sequence ID" value="NZ_LXQC01000141.1"/>
</dbReference>
<comment type="caution">
    <text evidence="3">The sequence shown here is derived from an EMBL/GenBank/DDBJ whole genome shotgun (WGS) entry which is preliminary data.</text>
</comment>
<proteinExistence type="predicted"/>
<evidence type="ECO:0000256" key="1">
    <source>
        <dbReference type="ARBA" id="ARBA00022801"/>
    </source>
</evidence>
<accession>A0A4Y8PBG3</accession>
<sequence length="186" mass="20857">MIESHCIIVVDMLEDFIRGKLATGELKKIIDPIRELIADARSSKIPIIYVGDAHLPHDPEMTIWGEHAMKGSEGASIIKELAPCPGDIVLEKRTYSGFRETGLDLILRSLKIDSLILVGLHTHLCIKHTAADGFFLNYHIVVPVDCVCAFSMEEHESGLEYLHKFYGVELTTSQSLRERWKSQKGS</sequence>
<dbReference type="Pfam" id="PF00857">
    <property type="entry name" value="Isochorismatase"/>
    <property type="match status" value="1"/>
</dbReference>
<dbReference type="OrthoDB" id="4305745at2"/>
<keyword evidence="4" id="KW-1185">Reference proteome</keyword>
<name>A0A4Y8PBG3_9BACT</name>
<evidence type="ECO:0000313" key="3">
    <source>
        <dbReference type="EMBL" id="TFE68428.1"/>
    </source>
</evidence>
<reference evidence="3 4" key="1">
    <citation type="submission" date="2016-05" db="EMBL/GenBank/DDBJ databases">
        <title>Diversity and Homogeneity among Thermoacidophilic Verrucomicrobia Methanotrophs Linked with Geographical Origin.</title>
        <authorList>
            <person name="Erikstad H.-A."/>
            <person name="Smestad N.B."/>
            <person name="Ceballos R.M."/>
            <person name="Birkeland N.-K."/>
        </authorList>
    </citation>
    <scope>NUCLEOTIDE SEQUENCE [LARGE SCALE GENOMIC DNA]</scope>
    <source>
        <strain evidence="3 4">Phi</strain>
    </source>
</reference>
<protein>
    <submittedName>
        <fullName evidence="3">Nicotinamidase</fullName>
    </submittedName>
</protein>
<evidence type="ECO:0000313" key="4">
    <source>
        <dbReference type="Proteomes" id="UP000297713"/>
    </source>
</evidence>
<dbReference type="PRINTS" id="PR01398">
    <property type="entry name" value="ISCHRISMTASE"/>
</dbReference>
<dbReference type="CDD" id="cd00431">
    <property type="entry name" value="cysteine_hydrolases"/>
    <property type="match status" value="1"/>
</dbReference>
<evidence type="ECO:0000259" key="2">
    <source>
        <dbReference type="Pfam" id="PF00857"/>
    </source>
</evidence>
<organism evidence="3 4">
    <name type="scientific">Methylacidiphilum caldifontis</name>
    <dbReference type="NCBI Taxonomy" id="2795386"/>
    <lineage>
        <taxon>Bacteria</taxon>
        <taxon>Pseudomonadati</taxon>
        <taxon>Verrucomicrobiota</taxon>
        <taxon>Methylacidiphilae</taxon>
        <taxon>Methylacidiphilales</taxon>
        <taxon>Methylacidiphilaceae</taxon>
        <taxon>Methylacidiphilum (ex Ratnadevi et al. 2023)</taxon>
    </lineage>
</organism>
<dbReference type="InterPro" id="IPR016291">
    <property type="entry name" value="Isochorismatase"/>
</dbReference>
<dbReference type="PANTHER" id="PTHR43540">
    <property type="entry name" value="PEROXYUREIDOACRYLATE/UREIDOACRYLATE AMIDOHYDROLASE-RELATED"/>
    <property type="match status" value="1"/>
</dbReference>
<dbReference type="SUPFAM" id="SSF52499">
    <property type="entry name" value="Isochorismatase-like hydrolases"/>
    <property type="match status" value="1"/>
</dbReference>
<dbReference type="Gene3D" id="3.40.50.850">
    <property type="entry name" value="Isochorismatase-like"/>
    <property type="match status" value="1"/>
</dbReference>
<dbReference type="InterPro" id="IPR036380">
    <property type="entry name" value="Isochorismatase-like_sf"/>
</dbReference>
<dbReference type="InterPro" id="IPR050272">
    <property type="entry name" value="Isochorismatase-like_hydrls"/>
</dbReference>
<dbReference type="InterPro" id="IPR000868">
    <property type="entry name" value="Isochorismatase-like_dom"/>
</dbReference>
<feature type="domain" description="Isochorismatase-like" evidence="2">
    <location>
        <begin position="6"/>
        <end position="173"/>
    </location>
</feature>
<dbReference type="Proteomes" id="UP000297713">
    <property type="component" value="Unassembled WGS sequence"/>
</dbReference>
<dbReference type="PANTHER" id="PTHR43540:SF6">
    <property type="entry name" value="ISOCHORISMATASE-LIKE DOMAIN-CONTAINING PROTEIN"/>
    <property type="match status" value="1"/>
</dbReference>
<dbReference type="AlphaFoldDB" id="A0A4Y8PBG3"/>
<dbReference type="GO" id="GO:0008908">
    <property type="term" value="F:isochorismatase activity"/>
    <property type="evidence" value="ECO:0007669"/>
    <property type="project" value="InterPro"/>
</dbReference>
<keyword evidence="1" id="KW-0378">Hydrolase</keyword>
<dbReference type="EMBL" id="LXQC01000141">
    <property type="protein sequence ID" value="TFE68428.1"/>
    <property type="molecule type" value="Genomic_DNA"/>
</dbReference>
<gene>
    <name evidence="3" type="ORF">A7Q10_08660</name>
</gene>